<dbReference type="PANTHER" id="PTHR43584:SF8">
    <property type="entry name" value="N-ACETYLMURAMATE ALPHA-1-PHOSPHATE URIDYLYLTRANSFERASE"/>
    <property type="match status" value="1"/>
</dbReference>
<proteinExistence type="predicted"/>
<evidence type="ECO:0000256" key="2">
    <source>
        <dbReference type="ARBA" id="ARBA00022695"/>
    </source>
</evidence>
<dbReference type="PANTHER" id="PTHR43584">
    <property type="entry name" value="NUCLEOTIDYL TRANSFERASE"/>
    <property type="match status" value="1"/>
</dbReference>
<evidence type="ECO:0000256" key="3">
    <source>
        <dbReference type="ARBA" id="ARBA00022842"/>
    </source>
</evidence>
<dbReference type="EMBL" id="JAVVDO010000015">
    <property type="protein sequence ID" value="MDT8331589.1"/>
    <property type="molecule type" value="Genomic_DNA"/>
</dbReference>
<dbReference type="Pfam" id="PF12804">
    <property type="entry name" value="NTP_transf_3"/>
    <property type="match status" value="1"/>
</dbReference>
<evidence type="ECO:0000259" key="4">
    <source>
        <dbReference type="Pfam" id="PF12804"/>
    </source>
</evidence>
<evidence type="ECO:0000313" key="6">
    <source>
        <dbReference type="Proteomes" id="UP001258945"/>
    </source>
</evidence>
<gene>
    <name evidence="5" type="ORF">RQ831_11030</name>
</gene>
<accession>A0ABU3MGP2</accession>
<evidence type="ECO:0000313" key="5">
    <source>
        <dbReference type="EMBL" id="MDT8331589.1"/>
    </source>
</evidence>
<sequence>MAGLAYIELSSLSFNGPEARNGNLDLSSYLAAPQCSAVAIILAAGVGQRLGRADDRPKILLEFGGQSLLARHLVALKAHGIQQVAITIGYQGNLIREEVERLDWQGQVRFVENPDFRQGSLVSLAVQAETLRQGVPVLLMDGDVLYDPAMLGRLLRAPGENLLLVDREIEPGDEPVKICFRDGLIVDFRKKPERVHDWHGESVGFFRFSPEMAELLATRCEDYVQRGERRVEYEEAIRDLILSEPARFQAVEISDLPWTEIDFPEDVLRAENVILPHLQVVSPA</sequence>
<keyword evidence="6" id="KW-1185">Reference proteome</keyword>
<organism evidence="5 6">
    <name type="scientific">Roseomonas gilardii</name>
    <dbReference type="NCBI Taxonomy" id="257708"/>
    <lineage>
        <taxon>Bacteria</taxon>
        <taxon>Pseudomonadati</taxon>
        <taxon>Pseudomonadota</taxon>
        <taxon>Alphaproteobacteria</taxon>
        <taxon>Acetobacterales</taxon>
        <taxon>Roseomonadaceae</taxon>
        <taxon>Roseomonas</taxon>
    </lineage>
</organism>
<dbReference type="InterPro" id="IPR025877">
    <property type="entry name" value="MobA-like_NTP_Trfase"/>
</dbReference>
<dbReference type="SUPFAM" id="SSF53448">
    <property type="entry name" value="Nucleotide-diphospho-sugar transferases"/>
    <property type="match status" value="1"/>
</dbReference>
<dbReference type="GO" id="GO:0016779">
    <property type="term" value="F:nucleotidyltransferase activity"/>
    <property type="evidence" value="ECO:0007669"/>
    <property type="project" value="UniProtKB-KW"/>
</dbReference>
<reference evidence="5 6" key="1">
    <citation type="journal article" date="2019" name="Microb. Pathog.">
        <title>Comparison of VITEK 2, MALDI-TOF MS, 16S rRNA gene sequencing, and whole-genome sequencing for identification of Roseomonas mucosa.</title>
        <authorList>
            <person name="Rudolph W.W."/>
            <person name="Gunzer F."/>
            <person name="Trauth M."/>
            <person name="Bunk B."/>
            <person name="Bigge R."/>
            <person name="Schrottner P."/>
        </authorList>
    </citation>
    <scope>NUCLEOTIDE SEQUENCE [LARGE SCALE GENOMIC DNA]</scope>
    <source>
        <strain evidence="5 6">DSM 103800</strain>
    </source>
</reference>
<dbReference type="InterPro" id="IPR029044">
    <property type="entry name" value="Nucleotide-diphossugar_trans"/>
</dbReference>
<dbReference type="Gene3D" id="3.90.550.10">
    <property type="entry name" value="Spore Coat Polysaccharide Biosynthesis Protein SpsA, Chain A"/>
    <property type="match status" value="1"/>
</dbReference>
<name>A0ABU3MGP2_9PROT</name>
<dbReference type="RefSeq" id="WP_237183035.1">
    <property type="nucleotide sequence ID" value="NZ_CP015583.1"/>
</dbReference>
<dbReference type="Proteomes" id="UP001258945">
    <property type="component" value="Unassembled WGS sequence"/>
</dbReference>
<keyword evidence="3" id="KW-0460">Magnesium</keyword>
<feature type="domain" description="MobA-like NTP transferase" evidence="4">
    <location>
        <begin position="39"/>
        <end position="164"/>
    </location>
</feature>
<keyword evidence="1" id="KW-0808">Transferase</keyword>
<protein>
    <submittedName>
        <fullName evidence="5">Phosphocholine cytidylyltransferase family protein</fullName>
    </submittedName>
</protein>
<keyword evidence="2 5" id="KW-0548">Nucleotidyltransferase</keyword>
<evidence type="ECO:0000256" key="1">
    <source>
        <dbReference type="ARBA" id="ARBA00022679"/>
    </source>
</evidence>
<comment type="caution">
    <text evidence="5">The sequence shown here is derived from an EMBL/GenBank/DDBJ whole genome shotgun (WGS) entry which is preliminary data.</text>
</comment>
<dbReference type="InterPro" id="IPR050065">
    <property type="entry name" value="GlmU-like"/>
</dbReference>
<dbReference type="CDD" id="cd02523">
    <property type="entry name" value="PC_cytidylyltransferase"/>
    <property type="match status" value="1"/>
</dbReference>